<feature type="non-terminal residue" evidence="1">
    <location>
        <position position="1"/>
    </location>
</feature>
<evidence type="ECO:0000313" key="2">
    <source>
        <dbReference type="Proteomes" id="UP001202328"/>
    </source>
</evidence>
<accession>A0AAD4SNL9</accession>
<proteinExistence type="predicted"/>
<dbReference type="EMBL" id="JAJJMB010009125">
    <property type="protein sequence ID" value="KAI3916238.1"/>
    <property type="molecule type" value="Genomic_DNA"/>
</dbReference>
<protein>
    <submittedName>
        <fullName evidence="1">Uncharacterized protein</fullName>
    </submittedName>
</protein>
<dbReference type="Proteomes" id="UP001202328">
    <property type="component" value="Unassembled WGS sequence"/>
</dbReference>
<gene>
    <name evidence="1" type="ORF">MKW98_004679</name>
</gene>
<sequence length="118" mass="13621">EAFSSDSRIKAKIIDHGDGVFRRSSTSNASCLQHPSCNKLGMILRNNCRGGLLRGISRYCERDDFEEWMIWVKRALCQEQLPNVCTDKSKYQTFDFLIHFHCSHFQSHGLIWLNIVGV</sequence>
<reference evidence="1" key="1">
    <citation type="submission" date="2022-04" db="EMBL/GenBank/DDBJ databases">
        <title>A functionally conserved STORR gene fusion in Papaver species that diverged 16.8 million years ago.</title>
        <authorList>
            <person name="Catania T."/>
        </authorList>
    </citation>
    <scope>NUCLEOTIDE SEQUENCE</scope>
    <source>
        <strain evidence="1">S-188037</strain>
    </source>
</reference>
<evidence type="ECO:0000313" key="1">
    <source>
        <dbReference type="EMBL" id="KAI3916238.1"/>
    </source>
</evidence>
<dbReference type="AlphaFoldDB" id="A0AAD4SNL9"/>
<name>A0AAD4SNL9_9MAGN</name>
<comment type="caution">
    <text evidence="1">The sequence shown here is derived from an EMBL/GenBank/DDBJ whole genome shotgun (WGS) entry which is preliminary data.</text>
</comment>
<organism evidence="1 2">
    <name type="scientific">Papaver atlanticum</name>
    <dbReference type="NCBI Taxonomy" id="357466"/>
    <lineage>
        <taxon>Eukaryota</taxon>
        <taxon>Viridiplantae</taxon>
        <taxon>Streptophyta</taxon>
        <taxon>Embryophyta</taxon>
        <taxon>Tracheophyta</taxon>
        <taxon>Spermatophyta</taxon>
        <taxon>Magnoliopsida</taxon>
        <taxon>Ranunculales</taxon>
        <taxon>Papaveraceae</taxon>
        <taxon>Papaveroideae</taxon>
        <taxon>Papaver</taxon>
    </lineage>
</organism>
<keyword evidence="2" id="KW-1185">Reference proteome</keyword>